<evidence type="ECO:0000313" key="8">
    <source>
        <dbReference type="Proteomes" id="UP000001817"/>
    </source>
</evidence>
<dbReference type="InterPro" id="IPR003439">
    <property type="entry name" value="ABC_transporter-like_ATP-bd"/>
</dbReference>
<keyword evidence="5 7" id="KW-0067">ATP-binding</keyword>
<feature type="domain" description="ABC transporter" evidence="6">
    <location>
        <begin position="3"/>
        <end position="240"/>
    </location>
</feature>
<keyword evidence="8" id="KW-1185">Reference proteome</keyword>
<name>Q13HH6_PARXL</name>
<dbReference type="InterPro" id="IPR032823">
    <property type="entry name" value="BCA_ABC_TP_C"/>
</dbReference>
<keyword evidence="2" id="KW-1003">Cell membrane</keyword>
<evidence type="ECO:0000256" key="1">
    <source>
        <dbReference type="ARBA" id="ARBA00022448"/>
    </source>
</evidence>
<dbReference type="PANTHER" id="PTHR45772:SF9">
    <property type="entry name" value="CONSERVED COMPONENT OF ABC TRANSPORTER FOR NATURAL AMINO ACIDS"/>
    <property type="match status" value="1"/>
</dbReference>
<protein>
    <submittedName>
        <fullName evidence="7">Amino acid/amide ABC transporter ATP-binding protein 1, HAAT family</fullName>
    </submittedName>
</protein>
<keyword evidence="3" id="KW-0997">Cell inner membrane</keyword>
<keyword evidence="1" id="KW-0813">Transport</keyword>
<evidence type="ECO:0000259" key="6">
    <source>
        <dbReference type="PROSITE" id="PS50893"/>
    </source>
</evidence>
<dbReference type="eggNOG" id="COG0411">
    <property type="taxonomic scope" value="Bacteria"/>
</dbReference>
<dbReference type="Gene3D" id="3.40.50.300">
    <property type="entry name" value="P-loop containing nucleotide triphosphate hydrolases"/>
    <property type="match status" value="1"/>
</dbReference>
<dbReference type="GO" id="GO:0005524">
    <property type="term" value="F:ATP binding"/>
    <property type="evidence" value="ECO:0007669"/>
    <property type="project" value="UniProtKB-KW"/>
</dbReference>
<evidence type="ECO:0000256" key="3">
    <source>
        <dbReference type="ARBA" id="ARBA00022519"/>
    </source>
</evidence>
<dbReference type="EMBL" id="CP000272">
    <property type="protein sequence ID" value="ABE36463.1"/>
    <property type="molecule type" value="Genomic_DNA"/>
</dbReference>
<dbReference type="PATRIC" id="fig|266265.5.peg.8324"/>
<evidence type="ECO:0000256" key="5">
    <source>
        <dbReference type="ARBA" id="ARBA00022840"/>
    </source>
</evidence>
<dbReference type="Pfam" id="PF00005">
    <property type="entry name" value="ABC_tran"/>
    <property type="match status" value="1"/>
</dbReference>
<keyword evidence="3" id="KW-0472">Membrane</keyword>
<dbReference type="InterPro" id="IPR003593">
    <property type="entry name" value="AAA+_ATPase"/>
</dbReference>
<gene>
    <name evidence="7" type="ORF">Bxe_C0564</name>
</gene>
<dbReference type="SUPFAM" id="SSF52540">
    <property type="entry name" value="P-loop containing nucleoside triphosphate hydrolases"/>
    <property type="match status" value="1"/>
</dbReference>
<dbReference type="Proteomes" id="UP000001817">
    <property type="component" value="Chromosome 3"/>
</dbReference>
<dbReference type="Pfam" id="PF12399">
    <property type="entry name" value="BCA_ABC_TP_C"/>
    <property type="match status" value="1"/>
</dbReference>
<dbReference type="AlphaFoldDB" id="Q13HH6"/>
<dbReference type="PANTHER" id="PTHR45772">
    <property type="entry name" value="CONSERVED COMPONENT OF ABC TRANSPORTER FOR NATURAL AMINO ACIDS-RELATED"/>
    <property type="match status" value="1"/>
</dbReference>
<accession>Q13HH6</accession>
<reference evidence="7 8" key="1">
    <citation type="journal article" date="2006" name="Proc. Natl. Acad. Sci. U.S.A.">
        <title>Burkholderia xenovorans LB400 harbors a multi-replicon, 9.73-Mbp genome shaped for versatility.</title>
        <authorList>
            <person name="Chain P.S."/>
            <person name="Denef V.J."/>
            <person name="Konstantinidis K.T."/>
            <person name="Vergez L.M."/>
            <person name="Agullo L."/>
            <person name="Reyes V.L."/>
            <person name="Hauser L."/>
            <person name="Cordova M."/>
            <person name="Gomez L."/>
            <person name="Gonzalez M."/>
            <person name="Land M."/>
            <person name="Lao V."/>
            <person name="Larimer F."/>
            <person name="LiPuma J.J."/>
            <person name="Mahenthiralingam E."/>
            <person name="Malfatti S.A."/>
            <person name="Marx C.J."/>
            <person name="Parnell J.J."/>
            <person name="Ramette A."/>
            <person name="Richardson P."/>
            <person name="Seeger M."/>
            <person name="Smith D."/>
            <person name="Spilker T."/>
            <person name="Sul W.J."/>
            <person name="Tsoi T.V."/>
            <person name="Ulrich L.E."/>
            <person name="Zhulin I.B."/>
            <person name="Tiedje J.M."/>
        </authorList>
    </citation>
    <scope>NUCLEOTIDE SEQUENCE [LARGE SCALE GENOMIC DNA]</scope>
    <source>
        <strain evidence="7 8">LB400</strain>
    </source>
</reference>
<proteinExistence type="predicted"/>
<dbReference type="KEGG" id="bxb:DR64_7882"/>
<dbReference type="InterPro" id="IPR051120">
    <property type="entry name" value="ABC_AA/LPS_Transport"/>
</dbReference>
<dbReference type="GO" id="GO:0005886">
    <property type="term" value="C:plasma membrane"/>
    <property type="evidence" value="ECO:0007669"/>
    <property type="project" value="TreeGrafter"/>
</dbReference>
<evidence type="ECO:0000313" key="7">
    <source>
        <dbReference type="EMBL" id="ABE36463.1"/>
    </source>
</evidence>
<evidence type="ECO:0000256" key="2">
    <source>
        <dbReference type="ARBA" id="ARBA00022475"/>
    </source>
</evidence>
<dbReference type="OrthoDB" id="9781337at2"/>
<dbReference type="RefSeq" id="WP_011493719.1">
    <property type="nucleotide sequence ID" value="NC_007953.1"/>
</dbReference>
<dbReference type="PROSITE" id="PS50893">
    <property type="entry name" value="ABC_TRANSPORTER_2"/>
    <property type="match status" value="1"/>
</dbReference>
<sequence length="243" mass="25660">MTLKIERLVKRFGGLVAVNGLTFEYTGDAPLGIVGPNGSGKTTSFNLITGFLKSDTGTIRLGDRDITNLAPAAIARLGLRRTFQQTMFFAGRTVRESLEIGMYAIGSGARDAAFGGEPDPIDFLLDMCGLSQQAERIADELPFGYSRLLGIAMALTGPCRVLLLDEPAAGMSDAEADTLARVVRQIGARGVGIIIVDHNTSFLFDLCPRVLVLDKGELIADGGPAAIRNDPKVGAAYLGVADA</sequence>
<evidence type="ECO:0000256" key="4">
    <source>
        <dbReference type="ARBA" id="ARBA00022741"/>
    </source>
</evidence>
<dbReference type="InterPro" id="IPR027417">
    <property type="entry name" value="P-loop_NTPase"/>
</dbReference>
<dbReference type="SMART" id="SM00382">
    <property type="entry name" value="AAA"/>
    <property type="match status" value="1"/>
</dbReference>
<dbReference type="GO" id="GO:0016887">
    <property type="term" value="F:ATP hydrolysis activity"/>
    <property type="evidence" value="ECO:0007669"/>
    <property type="project" value="InterPro"/>
</dbReference>
<dbReference type="STRING" id="266265.Bxe_C0564"/>
<keyword evidence="4" id="KW-0547">Nucleotide-binding</keyword>
<organism evidence="7 8">
    <name type="scientific">Paraburkholderia xenovorans (strain LB400)</name>
    <dbReference type="NCBI Taxonomy" id="266265"/>
    <lineage>
        <taxon>Bacteria</taxon>
        <taxon>Pseudomonadati</taxon>
        <taxon>Pseudomonadota</taxon>
        <taxon>Betaproteobacteria</taxon>
        <taxon>Burkholderiales</taxon>
        <taxon>Burkholderiaceae</taxon>
        <taxon>Paraburkholderia</taxon>
    </lineage>
</organism>
<dbReference type="KEGG" id="bxe:Bxe_C0564"/>